<proteinExistence type="inferred from homology"/>
<dbReference type="PANTHER" id="PTHR10986">
    <property type="entry name" value="39S RIBOSOMAL PROTEIN L20"/>
    <property type="match status" value="1"/>
</dbReference>
<evidence type="ECO:0000313" key="5">
    <source>
        <dbReference type="EMBL" id="ACU46593.1"/>
    </source>
</evidence>
<dbReference type="FunFam" id="1.10.1900.20:FF:000001">
    <property type="entry name" value="50S ribosomal protein L20"/>
    <property type="match status" value="1"/>
</dbReference>
<evidence type="ECO:0000256" key="1">
    <source>
        <dbReference type="ARBA" id="ARBA00007698"/>
    </source>
</evidence>
<evidence type="ECO:0000256" key="3">
    <source>
        <dbReference type="ARBA" id="ARBA00023274"/>
    </source>
</evidence>
<name>E7BKV1_RHIGD</name>
<dbReference type="Pfam" id="PF00453">
    <property type="entry name" value="Ribosomal_L20"/>
    <property type="match status" value="1"/>
</dbReference>
<geneLocation type="plastid" evidence="5"/>
<dbReference type="RefSeq" id="YP_004123448.1">
    <property type="nucleotide sequence ID" value="NC_014874.1"/>
</dbReference>
<keyword evidence="2 5" id="KW-0689">Ribosomal protein</keyword>
<evidence type="ECO:0000256" key="2">
    <source>
        <dbReference type="ARBA" id="ARBA00022980"/>
    </source>
</evidence>
<accession>E7BKV1</accession>
<dbReference type="PRINTS" id="PR00062">
    <property type="entry name" value="RIBOSOMALL20"/>
</dbReference>
<dbReference type="Gene3D" id="1.10.1900.20">
    <property type="entry name" value="Ribosomal protein L20"/>
    <property type="match status" value="1"/>
</dbReference>
<dbReference type="GO" id="GO:1990904">
    <property type="term" value="C:ribonucleoprotein complex"/>
    <property type="evidence" value="ECO:0007669"/>
    <property type="project" value="UniProtKB-KW"/>
</dbReference>
<evidence type="ECO:0000256" key="4">
    <source>
        <dbReference type="ARBA" id="ARBA00035295"/>
    </source>
</evidence>
<protein>
    <recommendedName>
        <fullName evidence="4">Large ribosomal subunit protein bL20c</fullName>
    </recommendedName>
</protein>
<dbReference type="GeneID" id="10079993"/>
<keyword evidence="3" id="KW-0687">Ribonucleoprotein</keyword>
<comment type="similarity">
    <text evidence="1">Belongs to the bacterial ribosomal protein bL20 family.</text>
</comment>
<organism evidence="5">
    <name type="scientific">Rhizanthella gardneri</name>
    <name type="common">Western underground orchid</name>
    <dbReference type="NCBI Taxonomy" id="112168"/>
    <lineage>
        <taxon>Eukaryota</taxon>
        <taxon>Viridiplantae</taxon>
        <taxon>Streptophyta</taxon>
        <taxon>Embryophyta</taxon>
        <taxon>Tracheophyta</taxon>
        <taxon>Spermatophyta</taxon>
        <taxon>Magnoliopsida</taxon>
        <taxon>Liliopsida</taxon>
        <taxon>Asparagales</taxon>
        <taxon>Orchidaceae</taxon>
        <taxon>Orchidoideae</taxon>
        <taxon>Diurideae</taxon>
        <taxon>Rhizanthellinae</taxon>
        <taxon>Rhizanthella</taxon>
    </lineage>
</organism>
<dbReference type="InterPro" id="IPR005813">
    <property type="entry name" value="Ribosomal_bL20"/>
</dbReference>
<dbReference type="CDD" id="cd07026">
    <property type="entry name" value="Ribosomal_L20"/>
    <property type="match status" value="1"/>
</dbReference>
<dbReference type="GO" id="GO:0019843">
    <property type="term" value="F:rRNA binding"/>
    <property type="evidence" value="ECO:0007669"/>
    <property type="project" value="InterPro"/>
</dbReference>
<dbReference type="GO" id="GO:0005840">
    <property type="term" value="C:ribosome"/>
    <property type="evidence" value="ECO:0007669"/>
    <property type="project" value="UniProtKB-KW"/>
</dbReference>
<dbReference type="SUPFAM" id="SSF74731">
    <property type="entry name" value="Ribosomal protein L20"/>
    <property type="match status" value="1"/>
</dbReference>
<dbReference type="GO" id="GO:0003735">
    <property type="term" value="F:structural constituent of ribosome"/>
    <property type="evidence" value="ECO:0007669"/>
    <property type="project" value="InterPro"/>
</dbReference>
<dbReference type="AlphaFoldDB" id="E7BKV1"/>
<reference evidence="5" key="1">
    <citation type="journal article" date="2011" name="Mol. Biol. Evol.">
        <title>Rampant Gene Loss in the Underground Orchid Rhizanthella gardneri Highlights Evolutionary Constraints on Plastid Genomes.</title>
        <authorList>
            <person name="Delannoy E."/>
            <person name="Fujii S."/>
            <person name="Colas des Francs-Small C."/>
            <person name="Brundrett M."/>
            <person name="Small I."/>
        </authorList>
    </citation>
    <scope>NUCLEOTIDE SEQUENCE</scope>
</reference>
<sequence length="106" mass="12776">MVRVKRGYTARKRLRINSTRTTIQQRMRALVSFHRDSNRKKIDFRCLWITRINAATCDVKVFHSYNIFIHNLYKNQLILNRKILMQIALSNNNYFDTICNKIMNPK</sequence>
<gene>
    <name evidence="5" type="primary">rpl20</name>
</gene>
<dbReference type="GO" id="GO:0006412">
    <property type="term" value="P:translation"/>
    <property type="evidence" value="ECO:0007669"/>
    <property type="project" value="InterPro"/>
</dbReference>
<dbReference type="EMBL" id="GQ413967">
    <property type="protein sequence ID" value="ACU46593.1"/>
    <property type="molecule type" value="Genomic_DNA"/>
</dbReference>
<keyword evidence="5" id="KW-0934">Plastid</keyword>
<dbReference type="InterPro" id="IPR035566">
    <property type="entry name" value="Ribosomal_protein_bL20_C"/>
</dbReference>